<dbReference type="InterPro" id="IPR053157">
    <property type="entry name" value="Sterol_Uptake_Regulator"/>
</dbReference>
<evidence type="ECO:0000313" key="5">
    <source>
        <dbReference type="Proteomes" id="UP001283341"/>
    </source>
</evidence>
<comment type="caution">
    <text evidence="4">The sequence shown here is derived from an EMBL/GenBank/DDBJ whole genome shotgun (WGS) entry which is preliminary data.</text>
</comment>
<dbReference type="SMART" id="SM00066">
    <property type="entry name" value="GAL4"/>
    <property type="match status" value="1"/>
</dbReference>
<proteinExistence type="predicted"/>
<protein>
    <recommendedName>
        <fullName evidence="3">Zn(2)-C6 fungal-type domain-containing protein</fullName>
    </recommendedName>
</protein>
<dbReference type="GO" id="GO:0001228">
    <property type="term" value="F:DNA-binding transcription activator activity, RNA polymerase II-specific"/>
    <property type="evidence" value="ECO:0007669"/>
    <property type="project" value="TreeGrafter"/>
</dbReference>
<dbReference type="InterPro" id="IPR001138">
    <property type="entry name" value="Zn2Cys6_DnaBD"/>
</dbReference>
<dbReference type="Proteomes" id="UP001283341">
    <property type="component" value="Unassembled WGS sequence"/>
</dbReference>
<dbReference type="Pfam" id="PF00172">
    <property type="entry name" value="Zn_clus"/>
    <property type="match status" value="1"/>
</dbReference>
<evidence type="ECO:0000259" key="3">
    <source>
        <dbReference type="PROSITE" id="PS50048"/>
    </source>
</evidence>
<keyword evidence="1" id="KW-0539">Nucleus</keyword>
<feature type="domain" description="Zn(2)-C6 fungal-type" evidence="3">
    <location>
        <begin position="12"/>
        <end position="42"/>
    </location>
</feature>
<dbReference type="CDD" id="cd00067">
    <property type="entry name" value="GAL4"/>
    <property type="match status" value="1"/>
</dbReference>
<feature type="compositionally biased region" description="Low complexity" evidence="2">
    <location>
        <begin position="45"/>
        <end position="56"/>
    </location>
</feature>
<evidence type="ECO:0000256" key="2">
    <source>
        <dbReference type="SAM" id="MobiDB-lite"/>
    </source>
</evidence>
<organism evidence="4 5">
    <name type="scientific">Apodospora peruviana</name>
    <dbReference type="NCBI Taxonomy" id="516989"/>
    <lineage>
        <taxon>Eukaryota</taxon>
        <taxon>Fungi</taxon>
        <taxon>Dikarya</taxon>
        <taxon>Ascomycota</taxon>
        <taxon>Pezizomycotina</taxon>
        <taxon>Sordariomycetes</taxon>
        <taxon>Sordariomycetidae</taxon>
        <taxon>Sordariales</taxon>
        <taxon>Lasiosphaeriaceae</taxon>
        <taxon>Apodospora</taxon>
    </lineage>
</organism>
<dbReference type="PROSITE" id="PS00463">
    <property type="entry name" value="ZN2_CY6_FUNGAL_1"/>
    <property type="match status" value="1"/>
</dbReference>
<accession>A0AAE0HT80</accession>
<gene>
    <name evidence="4" type="ORF">B0H66DRAFT_633224</name>
</gene>
<dbReference type="EMBL" id="JAUEDM010000009">
    <property type="protein sequence ID" value="KAK3312480.1"/>
    <property type="molecule type" value="Genomic_DNA"/>
</dbReference>
<reference evidence="4" key="2">
    <citation type="submission" date="2023-06" db="EMBL/GenBank/DDBJ databases">
        <authorList>
            <consortium name="Lawrence Berkeley National Laboratory"/>
            <person name="Haridas S."/>
            <person name="Hensen N."/>
            <person name="Bonometti L."/>
            <person name="Westerberg I."/>
            <person name="Brannstrom I.O."/>
            <person name="Guillou S."/>
            <person name="Cros-Aarteil S."/>
            <person name="Calhoun S."/>
            <person name="Kuo A."/>
            <person name="Mondo S."/>
            <person name="Pangilinan J."/>
            <person name="Riley R."/>
            <person name="Labutti K."/>
            <person name="Andreopoulos B."/>
            <person name="Lipzen A."/>
            <person name="Chen C."/>
            <person name="Yanf M."/>
            <person name="Daum C."/>
            <person name="Ng V."/>
            <person name="Clum A."/>
            <person name="Steindorff A."/>
            <person name="Ohm R."/>
            <person name="Martin F."/>
            <person name="Silar P."/>
            <person name="Natvig D."/>
            <person name="Lalanne C."/>
            <person name="Gautier V."/>
            <person name="Ament-Velasquez S.L."/>
            <person name="Kruys A."/>
            <person name="Hutchinson M.I."/>
            <person name="Powell A.J."/>
            <person name="Barry K."/>
            <person name="Miller A.N."/>
            <person name="Grigoriev I.V."/>
            <person name="Debuchy R."/>
            <person name="Gladieux P."/>
            <person name="Thoren M.H."/>
            <person name="Johannesson H."/>
        </authorList>
    </citation>
    <scope>NUCLEOTIDE SEQUENCE</scope>
    <source>
        <strain evidence="4">CBS 118394</strain>
    </source>
</reference>
<reference evidence="4" key="1">
    <citation type="journal article" date="2023" name="Mol. Phylogenet. Evol.">
        <title>Genome-scale phylogeny and comparative genomics of the fungal order Sordariales.</title>
        <authorList>
            <person name="Hensen N."/>
            <person name="Bonometti L."/>
            <person name="Westerberg I."/>
            <person name="Brannstrom I.O."/>
            <person name="Guillou S."/>
            <person name="Cros-Aarteil S."/>
            <person name="Calhoun S."/>
            <person name="Haridas S."/>
            <person name="Kuo A."/>
            <person name="Mondo S."/>
            <person name="Pangilinan J."/>
            <person name="Riley R."/>
            <person name="LaButti K."/>
            <person name="Andreopoulos B."/>
            <person name="Lipzen A."/>
            <person name="Chen C."/>
            <person name="Yan M."/>
            <person name="Daum C."/>
            <person name="Ng V."/>
            <person name="Clum A."/>
            <person name="Steindorff A."/>
            <person name="Ohm R.A."/>
            <person name="Martin F."/>
            <person name="Silar P."/>
            <person name="Natvig D.O."/>
            <person name="Lalanne C."/>
            <person name="Gautier V."/>
            <person name="Ament-Velasquez S.L."/>
            <person name="Kruys A."/>
            <person name="Hutchinson M.I."/>
            <person name="Powell A.J."/>
            <person name="Barry K."/>
            <person name="Miller A.N."/>
            <person name="Grigoriev I.V."/>
            <person name="Debuchy R."/>
            <person name="Gladieux P."/>
            <person name="Hiltunen Thoren M."/>
            <person name="Johannesson H."/>
        </authorList>
    </citation>
    <scope>NUCLEOTIDE SEQUENCE</scope>
    <source>
        <strain evidence="4">CBS 118394</strain>
    </source>
</reference>
<dbReference type="PANTHER" id="PTHR47784:SF4">
    <property type="entry name" value="ZN(II)2CYS6 TRANSCRIPTION FACTOR (EUROFUNG)"/>
    <property type="match status" value="1"/>
</dbReference>
<evidence type="ECO:0000313" key="4">
    <source>
        <dbReference type="EMBL" id="KAK3312480.1"/>
    </source>
</evidence>
<sequence length="422" mass="47896">MMRRKHKNSKRGCLECKRRHIRCDEIRPQCINCTTAERDCSYPRTTSSNSTNTGNSPVEGSVGARYSVSASPPITSYATAPTSGLMIGGDMPSFALSGPASHLPDINMVHMELLYHYLTNDLTSYPEMAEHFKQVSMSHALREPYLMYQILALAARHLCYCRPESAVFYQMQAIQLQTCALSLFNSLDIGYFNQSISKLATVFLFSSQLSIQTLCDMLSYRDYDFPSALARFMEYLRLNKGADRLLDSHQAEIMGLDIGPIFELGVQWYNVSGEGYECDDIRRRIMSVPDLDTETRDATLKAIDLLQWVIDGEPRAVSRAHVLLSWTTMIGPSFVELLETGRPEALTVLAYYYLALHYCREVWVFGSSGQYFLLSLSNYLGPEWTSWIETPCRLLRQSVEREDADSLDSNLFRADPGTFHRN</sequence>
<dbReference type="PANTHER" id="PTHR47784">
    <property type="entry name" value="STEROL UPTAKE CONTROL PROTEIN 2"/>
    <property type="match status" value="1"/>
</dbReference>
<dbReference type="AlphaFoldDB" id="A0AAE0HT80"/>
<dbReference type="PROSITE" id="PS50048">
    <property type="entry name" value="ZN2_CY6_FUNGAL_2"/>
    <property type="match status" value="1"/>
</dbReference>
<feature type="region of interest" description="Disordered" evidence="2">
    <location>
        <begin position="40"/>
        <end position="61"/>
    </location>
</feature>
<dbReference type="SUPFAM" id="SSF57701">
    <property type="entry name" value="Zn2/Cys6 DNA-binding domain"/>
    <property type="match status" value="1"/>
</dbReference>
<evidence type="ECO:0000256" key="1">
    <source>
        <dbReference type="ARBA" id="ARBA00023242"/>
    </source>
</evidence>
<dbReference type="GO" id="GO:0008270">
    <property type="term" value="F:zinc ion binding"/>
    <property type="evidence" value="ECO:0007669"/>
    <property type="project" value="InterPro"/>
</dbReference>
<name>A0AAE0HT80_9PEZI</name>
<dbReference type="InterPro" id="IPR036864">
    <property type="entry name" value="Zn2-C6_fun-type_DNA-bd_sf"/>
</dbReference>
<dbReference type="Gene3D" id="4.10.240.10">
    <property type="entry name" value="Zn(2)-C6 fungal-type DNA-binding domain"/>
    <property type="match status" value="1"/>
</dbReference>
<keyword evidence="5" id="KW-1185">Reference proteome</keyword>